<protein>
    <submittedName>
        <fullName evidence="1">Uncharacterized protein</fullName>
    </submittedName>
</protein>
<evidence type="ECO:0000313" key="2">
    <source>
        <dbReference type="Proteomes" id="UP000427906"/>
    </source>
</evidence>
<evidence type="ECO:0000313" key="1">
    <source>
        <dbReference type="EMBL" id="BBO71427.1"/>
    </source>
</evidence>
<dbReference type="EMBL" id="AP021874">
    <property type="protein sequence ID" value="BBO71427.1"/>
    <property type="molecule type" value="Genomic_DNA"/>
</dbReference>
<dbReference type="KEGG" id="dalk:DSCA_53570"/>
<organism evidence="1 2">
    <name type="scientific">Desulfosarcina alkanivorans</name>
    <dbReference type="NCBI Taxonomy" id="571177"/>
    <lineage>
        <taxon>Bacteria</taxon>
        <taxon>Pseudomonadati</taxon>
        <taxon>Thermodesulfobacteriota</taxon>
        <taxon>Desulfobacteria</taxon>
        <taxon>Desulfobacterales</taxon>
        <taxon>Desulfosarcinaceae</taxon>
        <taxon>Desulfosarcina</taxon>
    </lineage>
</organism>
<dbReference type="AlphaFoldDB" id="A0A5K7Z482"/>
<gene>
    <name evidence="1" type="ORF">DSCA_53570</name>
</gene>
<proteinExistence type="predicted"/>
<accession>A0A5K7Z482</accession>
<dbReference type="Proteomes" id="UP000427906">
    <property type="component" value="Chromosome"/>
</dbReference>
<keyword evidence="2" id="KW-1185">Reference proteome</keyword>
<dbReference type="OrthoDB" id="1492478at2"/>
<reference evidence="1 2" key="1">
    <citation type="submission" date="2019-11" db="EMBL/GenBank/DDBJ databases">
        <title>Comparative genomics of hydrocarbon-degrading Desulfosarcina strains.</title>
        <authorList>
            <person name="Watanabe M."/>
            <person name="Kojima H."/>
            <person name="Fukui M."/>
        </authorList>
    </citation>
    <scope>NUCLEOTIDE SEQUENCE [LARGE SCALE GENOMIC DNA]</scope>
    <source>
        <strain evidence="1 2">PL12</strain>
    </source>
</reference>
<dbReference type="RefSeq" id="WP_155319264.1">
    <property type="nucleotide sequence ID" value="NZ_AP021874.1"/>
</dbReference>
<name>A0A5K7Z482_9BACT</name>
<sequence>MNKYLAILIALASAFIFSYGFAKKQDVQNQNQPLKEGFIELSYSNGSPSTYGVSGINEVLRAIGVRVSTLPLPDEASHLLKASQTRALTSLEADELISIFSLDRNDLLNEIENAGREPEVENGGVPTSEIGVPPYPKVYDMKALSPEVEIYLQEKFGKLHVNSTDEGVGIDEVMTIVSGGPYTWFFVLPGNVVGKLTFGHAGESGHAWRISYPGLVPHGGYFDAKYGLVVAYAHGPEHFVMRYEDPSVQGTETLGKNPWIDFSQETPQLLSKR</sequence>